<sequence length="186" mass="20803">MRLICSLLSRLPCPSRIQKNLLVAVMRLADGRHRCTGRVELFLDGQWRMVSYRRWDLKEPWVVCRHLGCEAAPHPLMYPIYGEKTPSIWMDGVQCTGTETSFNCDFREWEPCNSGGSAGVICSGNELGVPQLGISSHRAKIGSMHQFSSISTAPPYVLRPKRLLNSPHCWTGSGDRGEVSTKIQEG</sequence>
<dbReference type="InterPro" id="IPR036772">
    <property type="entry name" value="SRCR-like_dom_sf"/>
</dbReference>
<dbReference type="SMART" id="SM00202">
    <property type="entry name" value="SR"/>
    <property type="match status" value="1"/>
</dbReference>
<evidence type="ECO:0000256" key="2">
    <source>
        <dbReference type="ARBA" id="ARBA00022525"/>
    </source>
</evidence>
<dbReference type="InterPro" id="IPR001190">
    <property type="entry name" value="SRCR"/>
</dbReference>
<keyword evidence="5" id="KW-1015">Disulfide bond</keyword>
<evidence type="ECO:0000256" key="1">
    <source>
        <dbReference type="ARBA" id="ARBA00004613"/>
    </source>
</evidence>
<organism evidence="9 10">
    <name type="scientific">Anolis carolinensis</name>
    <name type="common">Green anole</name>
    <name type="synonym">American chameleon</name>
    <dbReference type="NCBI Taxonomy" id="28377"/>
    <lineage>
        <taxon>Eukaryota</taxon>
        <taxon>Metazoa</taxon>
        <taxon>Chordata</taxon>
        <taxon>Craniata</taxon>
        <taxon>Vertebrata</taxon>
        <taxon>Euteleostomi</taxon>
        <taxon>Lepidosauria</taxon>
        <taxon>Squamata</taxon>
        <taxon>Bifurcata</taxon>
        <taxon>Unidentata</taxon>
        <taxon>Episquamata</taxon>
        <taxon>Toxicofera</taxon>
        <taxon>Iguania</taxon>
        <taxon>Dactyloidae</taxon>
        <taxon>Anolis</taxon>
    </lineage>
</organism>
<dbReference type="FunFam" id="3.10.250.10:FF:000077">
    <property type="match status" value="1"/>
</dbReference>
<dbReference type="PRINTS" id="PR00258">
    <property type="entry name" value="SPERACTRCPTR"/>
</dbReference>
<accession>A0A803U125</accession>
<comment type="subcellular location">
    <subcellularLocation>
        <location evidence="1">Secreted</location>
    </subcellularLocation>
</comment>
<dbReference type="AlphaFoldDB" id="A0A803U125"/>
<dbReference type="GO" id="GO:0016020">
    <property type="term" value="C:membrane"/>
    <property type="evidence" value="ECO:0007669"/>
    <property type="project" value="InterPro"/>
</dbReference>
<evidence type="ECO:0000256" key="4">
    <source>
        <dbReference type="ARBA" id="ARBA00022737"/>
    </source>
</evidence>
<evidence type="ECO:0000256" key="7">
    <source>
        <dbReference type="PROSITE-ProRule" id="PRU00196"/>
    </source>
</evidence>
<evidence type="ECO:0000259" key="8">
    <source>
        <dbReference type="PROSITE" id="PS50287"/>
    </source>
</evidence>
<dbReference type="PANTHER" id="PTHR48071">
    <property type="entry name" value="SRCR DOMAIN-CONTAINING PROTEIN"/>
    <property type="match status" value="1"/>
</dbReference>
<dbReference type="PROSITE" id="PS50287">
    <property type="entry name" value="SRCR_2"/>
    <property type="match status" value="1"/>
</dbReference>
<keyword evidence="3" id="KW-0732">Signal</keyword>
<evidence type="ECO:0000313" key="9">
    <source>
        <dbReference type="Ensembl" id="ENSACAP00000041165.1"/>
    </source>
</evidence>
<reference evidence="9" key="2">
    <citation type="submission" date="2025-08" db="UniProtKB">
        <authorList>
            <consortium name="Ensembl"/>
        </authorList>
    </citation>
    <scope>IDENTIFICATION</scope>
</reference>
<evidence type="ECO:0000256" key="3">
    <source>
        <dbReference type="ARBA" id="ARBA00022729"/>
    </source>
</evidence>
<reference evidence="9" key="1">
    <citation type="submission" date="2009-12" db="EMBL/GenBank/DDBJ databases">
        <title>The Genome Sequence of Anolis carolinensis (Green Anole Lizard).</title>
        <authorList>
            <consortium name="The Genome Sequencing Platform"/>
            <person name="Di Palma F."/>
            <person name="Alfoldi J."/>
            <person name="Heiman D."/>
            <person name="Young S."/>
            <person name="Grabherr M."/>
            <person name="Johnson J."/>
            <person name="Lander E.S."/>
            <person name="Lindblad-Toh K."/>
        </authorList>
    </citation>
    <scope>NUCLEOTIDE SEQUENCE [LARGE SCALE GENOMIC DNA]</scope>
    <source>
        <strain evidence="9">JBL SC #1</strain>
    </source>
</reference>
<proteinExistence type="predicted"/>
<feature type="domain" description="SRCR" evidence="8">
    <location>
        <begin position="26"/>
        <end position="123"/>
    </location>
</feature>
<dbReference type="GeneTree" id="ENSGT00940000163299"/>
<evidence type="ECO:0000256" key="6">
    <source>
        <dbReference type="ARBA" id="ARBA00023180"/>
    </source>
</evidence>
<dbReference type="Gene3D" id="3.10.250.10">
    <property type="entry name" value="SRCR-like domain"/>
    <property type="match status" value="1"/>
</dbReference>
<dbReference type="Proteomes" id="UP000001646">
    <property type="component" value="Unplaced"/>
</dbReference>
<keyword evidence="4" id="KW-0677">Repeat</keyword>
<dbReference type="SUPFAM" id="SSF56487">
    <property type="entry name" value="SRCR-like"/>
    <property type="match status" value="1"/>
</dbReference>
<evidence type="ECO:0000313" key="10">
    <source>
        <dbReference type="Proteomes" id="UP000001646"/>
    </source>
</evidence>
<keyword evidence="10" id="KW-1185">Reference proteome</keyword>
<dbReference type="Pfam" id="PF00530">
    <property type="entry name" value="SRCR"/>
    <property type="match status" value="1"/>
</dbReference>
<comment type="caution">
    <text evidence="7">Lacks conserved residue(s) required for the propagation of feature annotation.</text>
</comment>
<keyword evidence="6" id="KW-0325">Glycoprotein</keyword>
<keyword evidence="2" id="KW-0964">Secreted</keyword>
<reference evidence="9" key="3">
    <citation type="submission" date="2025-09" db="UniProtKB">
        <authorList>
            <consortium name="Ensembl"/>
        </authorList>
    </citation>
    <scope>IDENTIFICATION</scope>
</reference>
<name>A0A803U125_ANOCA</name>
<evidence type="ECO:0000256" key="5">
    <source>
        <dbReference type="ARBA" id="ARBA00023157"/>
    </source>
</evidence>
<dbReference type="PANTHER" id="PTHR48071:SF15">
    <property type="entry name" value="SRCR DOMAIN-CONTAINING PROTEIN"/>
    <property type="match status" value="1"/>
</dbReference>
<dbReference type="Ensembl" id="ENSACAT00000051035.1">
    <property type="protein sequence ID" value="ENSACAP00000041165.1"/>
    <property type="gene ID" value="ENSACAG00000005989.4"/>
</dbReference>
<protein>
    <recommendedName>
        <fullName evidence="8">SRCR domain-containing protein</fullName>
    </recommendedName>
</protein>